<dbReference type="STRING" id="1331007.AALB_3592"/>
<evidence type="ECO:0000313" key="1">
    <source>
        <dbReference type="EMBL" id="GAD03512.1"/>
    </source>
</evidence>
<reference evidence="1" key="1">
    <citation type="journal article" date="2013" name="Genome Announc.">
        <title>Draft Genome Sequence of Agarivorans albus Strain MKT 106T, an Agarolytic Marine Bacterium.</title>
        <authorList>
            <person name="Yasuike M."/>
            <person name="Nakamura Y."/>
            <person name="Kai W."/>
            <person name="Fujiwara A."/>
            <person name="Fukui Y."/>
            <person name="Satomi M."/>
            <person name="Sano M."/>
        </authorList>
    </citation>
    <scope>NUCLEOTIDE SEQUENCE [LARGE SCALE GENOMIC DNA]</scope>
</reference>
<name>R9PQ39_AGAAL</name>
<keyword evidence="2" id="KW-1185">Reference proteome</keyword>
<protein>
    <submittedName>
        <fullName evidence="1">Uncharacterized protein</fullName>
    </submittedName>
</protein>
<organism evidence="1 2">
    <name type="scientific">Agarivorans albus MKT 106</name>
    <dbReference type="NCBI Taxonomy" id="1331007"/>
    <lineage>
        <taxon>Bacteria</taxon>
        <taxon>Pseudomonadati</taxon>
        <taxon>Pseudomonadota</taxon>
        <taxon>Gammaproteobacteria</taxon>
        <taxon>Alteromonadales</taxon>
        <taxon>Alteromonadaceae</taxon>
        <taxon>Agarivorans</taxon>
    </lineage>
</organism>
<comment type="caution">
    <text evidence="1">The sequence shown here is derived from an EMBL/GenBank/DDBJ whole genome shotgun (WGS) entry which is preliminary data.</text>
</comment>
<gene>
    <name evidence="1" type="ORF">AALB_3592</name>
</gene>
<dbReference type="AlphaFoldDB" id="R9PQ39"/>
<accession>R9PQ39</accession>
<proteinExistence type="predicted"/>
<dbReference type="EMBL" id="BARX01000028">
    <property type="protein sequence ID" value="GAD03512.1"/>
    <property type="molecule type" value="Genomic_DNA"/>
</dbReference>
<sequence length="37" mass="4591">MVLERHQQLKQLQDWVKQNPKQTAALVQHWLKLNKRR</sequence>
<dbReference type="Proteomes" id="UP000014461">
    <property type="component" value="Unassembled WGS sequence"/>
</dbReference>
<evidence type="ECO:0000313" key="2">
    <source>
        <dbReference type="Proteomes" id="UP000014461"/>
    </source>
</evidence>